<keyword evidence="1" id="KW-0472">Membrane</keyword>
<sequence length="64" mass="7171">NIYDGHRSNWNLYVLAIYGVGYLFISLLSSLLPADLIKNHDSSSQTLFKLSGLPHLFSVSLIFT</sequence>
<accession>A0A0K2UZV6</accession>
<dbReference type="EMBL" id="HACA01026442">
    <property type="protein sequence ID" value="CDW43803.1"/>
    <property type="molecule type" value="Transcribed_RNA"/>
</dbReference>
<organism evidence="2">
    <name type="scientific">Lepeophtheirus salmonis</name>
    <name type="common">Salmon louse</name>
    <name type="synonym">Caligus salmonis</name>
    <dbReference type="NCBI Taxonomy" id="72036"/>
    <lineage>
        <taxon>Eukaryota</taxon>
        <taxon>Metazoa</taxon>
        <taxon>Ecdysozoa</taxon>
        <taxon>Arthropoda</taxon>
        <taxon>Crustacea</taxon>
        <taxon>Multicrustacea</taxon>
        <taxon>Hexanauplia</taxon>
        <taxon>Copepoda</taxon>
        <taxon>Siphonostomatoida</taxon>
        <taxon>Caligidae</taxon>
        <taxon>Lepeophtheirus</taxon>
    </lineage>
</organism>
<feature type="transmembrane region" description="Helical" evidence="1">
    <location>
        <begin position="12"/>
        <end position="34"/>
    </location>
</feature>
<dbReference type="AlphaFoldDB" id="A0A0K2UZV6"/>
<reference evidence="2" key="1">
    <citation type="submission" date="2014-05" db="EMBL/GenBank/DDBJ databases">
        <authorList>
            <person name="Chronopoulou M."/>
        </authorList>
    </citation>
    <scope>NUCLEOTIDE SEQUENCE</scope>
    <source>
        <tissue evidence="2">Whole organism</tissue>
    </source>
</reference>
<evidence type="ECO:0000256" key="1">
    <source>
        <dbReference type="SAM" id="Phobius"/>
    </source>
</evidence>
<feature type="non-terminal residue" evidence="2">
    <location>
        <position position="1"/>
    </location>
</feature>
<evidence type="ECO:0000313" key="2">
    <source>
        <dbReference type="EMBL" id="CDW43803.1"/>
    </source>
</evidence>
<keyword evidence="1" id="KW-0812">Transmembrane</keyword>
<name>A0A0K2UZV6_LEPSM</name>
<protein>
    <submittedName>
        <fullName evidence="2">Uncharacterized protein</fullName>
    </submittedName>
</protein>
<keyword evidence="1" id="KW-1133">Transmembrane helix</keyword>
<proteinExistence type="predicted"/>